<keyword evidence="2" id="KW-1185">Reference proteome</keyword>
<name>A0AAV1XSE9_LUPLU</name>
<dbReference type="EMBL" id="CAXHTB010000017">
    <property type="protein sequence ID" value="CAL0323985.1"/>
    <property type="molecule type" value="Genomic_DNA"/>
</dbReference>
<evidence type="ECO:0000313" key="1">
    <source>
        <dbReference type="EMBL" id="CAL0323985.1"/>
    </source>
</evidence>
<comment type="caution">
    <text evidence="1">The sequence shown here is derived from an EMBL/GenBank/DDBJ whole genome shotgun (WGS) entry which is preliminary data.</text>
</comment>
<dbReference type="AlphaFoldDB" id="A0AAV1XSE9"/>
<sequence length="66" mass="7563">MDFDRFIQGEVDELEDPAKRWKRHLKDPSCVVGEHKHCCPLDNEATLPPPLPPSLFGDVEKVRLLP</sequence>
<gene>
    <name evidence="1" type="ORF">LLUT_LOCUS25045</name>
</gene>
<evidence type="ECO:0000313" key="2">
    <source>
        <dbReference type="Proteomes" id="UP001497480"/>
    </source>
</evidence>
<dbReference type="Proteomes" id="UP001497480">
    <property type="component" value="Unassembled WGS sequence"/>
</dbReference>
<protein>
    <submittedName>
        <fullName evidence="1">Uncharacterized protein</fullName>
    </submittedName>
</protein>
<accession>A0AAV1XSE9</accession>
<reference evidence="1 2" key="1">
    <citation type="submission" date="2024-03" db="EMBL/GenBank/DDBJ databases">
        <authorList>
            <person name="Martinez-Hernandez J."/>
        </authorList>
    </citation>
    <scope>NUCLEOTIDE SEQUENCE [LARGE SCALE GENOMIC DNA]</scope>
</reference>
<proteinExistence type="predicted"/>
<organism evidence="1 2">
    <name type="scientific">Lupinus luteus</name>
    <name type="common">European yellow lupine</name>
    <dbReference type="NCBI Taxonomy" id="3873"/>
    <lineage>
        <taxon>Eukaryota</taxon>
        <taxon>Viridiplantae</taxon>
        <taxon>Streptophyta</taxon>
        <taxon>Embryophyta</taxon>
        <taxon>Tracheophyta</taxon>
        <taxon>Spermatophyta</taxon>
        <taxon>Magnoliopsida</taxon>
        <taxon>eudicotyledons</taxon>
        <taxon>Gunneridae</taxon>
        <taxon>Pentapetalae</taxon>
        <taxon>rosids</taxon>
        <taxon>fabids</taxon>
        <taxon>Fabales</taxon>
        <taxon>Fabaceae</taxon>
        <taxon>Papilionoideae</taxon>
        <taxon>50 kb inversion clade</taxon>
        <taxon>genistoids sensu lato</taxon>
        <taxon>core genistoids</taxon>
        <taxon>Genisteae</taxon>
        <taxon>Lupinus</taxon>
    </lineage>
</organism>